<feature type="compositionally biased region" description="Basic residues" evidence="1">
    <location>
        <begin position="289"/>
        <end position="300"/>
    </location>
</feature>
<accession>A0AAN6MTM8</accession>
<feature type="chain" id="PRO_5042942180" description="CBM-cenC domain-containing protein" evidence="2">
    <location>
        <begin position="21"/>
        <end position="300"/>
    </location>
</feature>
<dbReference type="AlphaFoldDB" id="A0AAN6MTM8"/>
<dbReference type="EMBL" id="MU855334">
    <property type="protein sequence ID" value="KAK3906163.1"/>
    <property type="molecule type" value="Genomic_DNA"/>
</dbReference>
<evidence type="ECO:0000313" key="4">
    <source>
        <dbReference type="Proteomes" id="UP001303889"/>
    </source>
</evidence>
<gene>
    <name evidence="3" type="ORF">C8A05DRAFT_29948</name>
</gene>
<evidence type="ECO:0000256" key="2">
    <source>
        <dbReference type="SAM" id="SignalP"/>
    </source>
</evidence>
<evidence type="ECO:0000313" key="3">
    <source>
        <dbReference type="EMBL" id="KAK3906163.1"/>
    </source>
</evidence>
<feature type="signal peptide" evidence="2">
    <location>
        <begin position="1"/>
        <end position="20"/>
    </location>
</feature>
<evidence type="ECO:0008006" key="5">
    <source>
        <dbReference type="Google" id="ProtNLM"/>
    </source>
</evidence>
<organism evidence="3 4">
    <name type="scientific">Staphylotrichum tortipilum</name>
    <dbReference type="NCBI Taxonomy" id="2831512"/>
    <lineage>
        <taxon>Eukaryota</taxon>
        <taxon>Fungi</taxon>
        <taxon>Dikarya</taxon>
        <taxon>Ascomycota</taxon>
        <taxon>Pezizomycotina</taxon>
        <taxon>Sordariomycetes</taxon>
        <taxon>Sordariomycetidae</taxon>
        <taxon>Sordariales</taxon>
        <taxon>Chaetomiaceae</taxon>
        <taxon>Staphylotrichum</taxon>
    </lineage>
</organism>
<sequence length="300" mass="31951">MKPQLLRLCGLATLAAVGVAADKTCVDCEAVLVSNSNWANGVLAQGDYYNPSKTGNWLLGRTTGGTGDLELRNDPSFGNYVWNLCPKGHSGYCRVYMAQVVTVQAGVTYDFSFQYAMDNVRGQADTLEVTVTDLASRNRLWGDYTYAGNTAGWVIFGTPSSWTAAESGDVLLTITWRNDPNDATVRIRGAALSAVECRNPVSTKTCSAEPELPSATATSTAEAEPTVTATSTTEPEPTVTATSTTEPEPTITATSTAEPEPTITATSTAEPEPTATETATSTALPPKKGCSKRRRRRHHN</sequence>
<feature type="region of interest" description="Disordered" evidence="1">
    <location>
        <begin position="198"/>
        <end position="300"/>
    </location>
</feature>
<reference evidence="3" key="2">
    <citation type="submission" date="2023-05" db="EMBL/GenBank/DDBJ databases">
        <authorList>
            <consortium name="Lawrence Berkeley National Laboratory"/>
            <person name="Steindorff A."/>
            <person name="Hensen N."/>
            <person name="Bonometti L."/>
            <person name="Westerberg I."/>
            <person name="Brannstrom I.O."/>
            <person name="Guillou S."/>
            <person name="Cros-Aarteil S."/>
            <person name="Calhoun S."/>
            <person name="Haridas S."/>
            <person name="Kuo A."/>
            <person name="Mondo S."/>
            <person name="Pangilinan J."/>
            <person name="Riley R."/>
            <person name="Labutti K."/>
            <person name="Andreopoulos B."/>
            <person name="Lipzen A."/>
            <person name="Chen C."/>
            <person name="Yanf M."/>
            <person name="Daum C."/>
            <person name="Ng V."/>
            <person name="Clum A."/>
            <person name="Ohm R."/>
            <person name="Martin F."/>
            <person name="Silar P."/>
            <person name="Natvig D."/>
            <person name="Lalanne C."/>
            <person name="Gautier V."/>
            <person name="Ament-Velasquez S.L."/>
            <person name="Kruys A."/>
            <person name="Hutchinson M.I."/>
            <person name="Powell A.J."/>
            <person name="Barry K."/>
            <person name="Miller A.N."/>
            <person name="Grigoriev I.V."/>
            <person name="Debuchy R."/>
            <person name="Gladieux P."/>
            <person name="Thoren M.H."/>
            <person name="Johannesson H."/>
        </authorList>
    </citation>
    <scope>NUCLEOTIDE SEQUENCE</scope>
    <source>
        <strain evidence="3">CBS 103.79</strain>
    </source>
</reference>
<reference evidence="3" key="1">
    <citation type="journal article" date="2023" name="Mol. Phylogenet. Evol.">
        <title>Genome-scale phylogeny and comparative genomics of the fungal order Sordariales.</title>
        <authorList>
            <person name="Hensen N."/>
            <person name="Bonometti L."/>
            <person name="Westerberg I."/>
            <person name="Brannstrom I.O."/>
            <person name="Guillou S."/>
            <person name="Cros-Aarteil S."/>
            <person name="Calhoun S."/>
            <person name="Haridas S."/>
            <person name="Kuo A."/>
            <person name="Mondo S."/>
            <person name="Pangilinan J."/>
            <person name="Riley R."/>
            <person name="LaButti K."/>
            <person name="Andreopoulos B."/>
            <person name="Lipzen A."/>
            <person name="Chen C."/>
            <person name="Yan M."/>
            <person name="Daum C."/>
            <person name="Ng V."/>
            <person name="Clum A."/>
            <person name="Steindorff A."/>
            <person name="Ohm R.A."/>
            <person name="Martin F."/>
            <person name="Silar P."/>
            <person name="Natvig D.O."/>
            <person name="Lalanne C."/>
            <person name="Gautier V."/>
            <person name="Ament-Velasquez S.L."/>
            <person name="Kruys A."/>
            <person name="Hutchinson M.I."/>
            <person name="Powell A.J."/>
            <person name="Barry K."/>
            <person name="Miller A.N."/>
            <person name="Grigoriev I.V."/>
            <person name="Debuchy R."/>
            <person name="Gladieux P."/>
            <person name="Hiltunen Thoren M."/>
            <person name="Johannesson H."/>
        </authorList>
    </citation>
    <scope>NUCLEOTIDE SEQUENCE</scope>
    <source>
        <strain evidence="3">CBS 103.79</strain>
    </source>
</reference>
<protein>
    <recommendedName>
        <fullName evidence="5">CBM-cenC domain-containing protein</fullName>
    </recommendedName>
</protein>
<name>A0AAN6MTM8_9PEZI</name>
<dbReference type="Proteomes" id="UP001303889">
    <property type="component" value="Unassembled WGS sequence"/>
</dbReference>
<feature type="compositionally biased region" description="Low complexity" evidence="1">
    <location>
        <begin position="210"/>
        <end position="286"/>
    </location>
</feature>
<comment type="caution">
    <text evidence="3">The sequence shown here is derived from an EMBL/GenBank/DDBJ whole genome shotgun (WGS) entry which is preliminary data.</text>
</comment>
<keyword evidence="2" id="KW-0732">Signal</keyword>
<evidence type="ECO:0000256" key="1">
    <source>
        <dbReference type="SAM" id="MobiDB-lite"/>
    </source>
</evidence>
<keyword evidence="4" id="KW-1185">Reference proteome</keyword>
<proteinExistence type="predicted"/>